<reference evidence="3 4" key="1">
    <citation type="submission" date="2017-10" db="EMBL/GenBank/DDBJ databases">
        <title>Genome sequence of Caulobacter mirabilis FWC38.</title>
        <authorList>
            <person name="Fiebig A."/>
            <person name="Crosson S."/>
        </authorList>
    </citation>
    <scope>NUCLEOTIDE SEQUENCE [LARGE SCALE GENOMIC DNA]</scope>
    <source>
        <strain evidence="3 4">FWC 38</strain>
    </source>
</reference>
<dbReference type="AlphaFoldDB" id="A0A2D2AT61"/>
<protein>
    <submittedName>
        <fullName evidence="3">Uncharacterized protein</fullName>
    </submittedName>
</protein>
<evidence type="ECO:0000313" key="3">
    <source>
        <dbReference type="EMBL" id="ATQ41198.1"/>
    </source>
</evidence>
<evidence type="ECO:0000313" key="4">
    <source>
        <dbReference type="Proteomes" id="UP000228945"/>
    </source>
</evidence>
<dbReference type="KEGG" id="cmb:CSW64_01610"/>
<feature type="transmembrane region" description="Helical" evidence="2">
    <location>
        <begin position="20"/>
        <end position="42"/>
    </location>
</feature>
<feature type="transmembrane region" description="Helical" evidence="2">
    <location>
        <begin position="307"/>
        <end position="329"/>
    </location>
</feature>
<name>A0A2D2AT61_9CAUL</name>
<dbReference type="RefSeq" id="WP_099620455.1">
    <property type="nucleotide sequence ID" value="NZ_CP024201.1"/>
</dbReference>
<feature type="compositionally biased region" description="Pro residues" evidence="1">
    <location>
        <begin position="440"/>
        <end position="452"/>
    </location>
</feature>
<evidence type="ECO:0000256" key="2">
    <source>
        <dbReference type="SAM" id="Phobius"/>
    </source>
</evidence>
<organism evidence="3 4">
    <name type="scientific">Caulobacter mirabilis</name>
    <dbReference type="NCBI Taxonomy" id="69666"/>
    <lineage>
        <taxon>Bacteria</taxon>
        <taxon>Pseudomonadati</taxon>
        <taxon>Pseudomonadota</taxon>
        <taxon>Alphaproteobacteria</taxon>
        <taxon>Caulobacterales</taxon>
        <taxon>Caulobacteraceae</taxon>
        <taxon>Caulobacter</taxon>
    </lineage>
</organism>
<gene>
    <name evidence="3" type="ORF">CSW64_01610</name>
</gene>
<keyword evidence="2" id="KW-0812">Transmembrane</keyword>
<keyword evidence="2" id="KW-0472">Membrane</keyword>
<feature type="transmembrane region" description="Helical" evidence="2">
    <location>
        <begin position="349"/>
        <end position="371"/>
    </location>
</feature>
<dbReference type="Proteomes" id="UP000228945">
    <property type="component" value="Chromosome"/>
</dbReference>
<proteinExistence type="predicted"/>
<dbReference type="EMBL" id="CP024201">
    <property type="protein sequence ID" value="ATQ41198.1"/>
    <property type="molecule type" value="Genomic_DNA"/>
</dbReference>
<evidence type="ECO:0000256" key="1">
    <source>
        <dbReference type="SAM" id="MobiDB-lite"/>
    </source>
</evidence>
<sequence>MPDTNAVAAEKAKKRDILNAGIVVAICVVLGGFMFQSASLSFEYMKLRDLRLYMSASSLEGFARRLETVRRDIDARDAPALRGLIGARGTIDIDLYNKKEAADRAISNAKTALRRNLSPDQKAKTKYAEASLTFAGIDKVFDAICRSEDNDRAANAGLPLEGADVEEAPSAAPAPPTAPALSPELRRACDIPDNFCPQDATGAALPSTGGERAQMICTQLVYQSAVRKKTAVSAFAYDSAKALGDSLAISYPDFKPEQAGAAIKIVEAYTSLAPRALKTPPAPGANPSAGQRVVTAFGDFASSFWNVLLSWPLAITYLLLAFLFGGLGSLSRYLYYYANPRSENPTGGVLHNVLAGGGGAVLVLLIVMAGFQFLTVGASAPDLAYPNPLTVSAISVLSGLGGERVLETLNGFIGRVFGAGASGDQAGGGGNAAGGAARRPPSPPPPPPPGRR</sequence>
<keyword evidence="4" id="KW-1185">Reference proteome</keyword>
<keyword evidence="2" id="KW-1133">Transmembrane helix</keyword>
<feature type="region of interest" description="Disordered" evidence="1">
    <location>
        <begin position="424"/>
        <end position="452"/>
    </location>
</feature>
<accession>A0A2D2AT61</accession>